<name>A0A8J3Q8U3_9ACTN</name>
<dbReference type="GO" id="GO:0016020">
    <property type="term" value="C:membrane"/>
    <property type="evidence" value="ECO:0007669"/>
    <property type="project" value="UniProtKB-SubCell"/>
</dbReference>
<evidence type="ECO:0000259" key="9">
    <source>
        <dbReference type="PROSITE" id="PS51387"/>
    </source>
</evidence>
<proteinExistence type="predicted"/>
<evidence type="ECO:0000256" key="4">
    <source>
        <dbReference type="ARBA" id="ARBA00022692"/>
    </source>
</evidence>
<evidence type="ECO:0000256" key="1">
    <source>
        <dbReference type="ARBA" id="ARBA00004167"/>
    </source>
</evidence>
<feature type="domain" description="FAD-binding PCMH-type" evidence="9">
    <location>
        <begin position="1"/>
        <end position="100"/>
    </location>
</feature>
<dbReference type="PANTHER" id="PTHR10801:SF0">
    <property type="entry name" value="DELTA(24)-STEROL REDUCTASE"/>
    <property type="match status" value="1"/>
</dbReference>
<evidence type="ECO:0000313" key="10">
    <source>
        <dbReference type="EMBL" id="GIH05462.1"/>
    </source>
</evidence>
<evidence type="ECO:0000256" key="8">
    <source>
        <dbReference type="ARBA" id="ARBA00023136"/>
    </source>
</evidence>
<keyword evidence="8" id="KW-0472">Membrane</keyword>
<dbReference type="InterPro" id="IPR016166">
    <property type="entry name" value="FAD-bd_PCMH"/>
</dbReference>
<keyword evidence="5" id="KW-0274">FAD</keyword>
<evidence type="ECO:0000256" key="2">
    <source>
        <dbReference type="ARBA" id="ARBA00012405"/>
    </source>
</evidence>
<dbReference type="Proteomes" id="UP000612899">
    <property type="component" value="Unassembled WGS sequence"/>
</dbReference>
<dbReference type="SUPFAM" id="SSF56176">
    <property type="entry name" value="FAD-binding/transporter-associated domain-like"/>
    <property type="match status" value="1"/>
</dbReference>
<dbReference type="PROSITE" id="PS51387">
    <property type="entry name" value="FAD_PCMH"/>
    <property type="match status" value="1"/>
</dbReference>
<dbReference type="GO" id="GO:0050614">
    <property type="term" value="F:Delta24-sterol reductase activity"/>
    <property type="evidence" value="ECO:0007669"/>
    <property type="project" value="UniProtKB-EC"/>
</dbReference>
<dbReference type="InterPro" id="IPR036318">
    <property type="entry name" value="FAD-bd_PCMH-like_sf"/>
</dbReference>
<dbReference type="SUPFAM" id="SSF55103">
    <property type="entry name" value="FAD-linked oxidases, C-terminal domain"/>
    <property type="match status" value="1"/>
</dbReference>
<comment type="subcellular location">
    <subcellularLocation>
        <location evidence="1">Membrane</location>
        <topology evidence="1">Single-pass membrane protein</topology>
    </subcellularLocation>
</comment>
<dbReference type="AlphaFoldDB" id="A0A8J3Q8U3"/>
<evidence type="ECO:0000256" key="3">
    <source>
        <dbReference type="ARBA" id="ARBA00022630"/>
    </source>
</evidence>
<dbReference type="PANTHER" id="PTHR10801">
    <property type="entry name" value="24-DEHYDROCHOLESTEROL REDUCTASE"/>
    <property type="match status" value="1"/>
</dbReference>
<gene>
    <name evidence="10" type="ORF">Rhe02_35290</name>
</gene>
<keyword evidence="7" id="KW-0560">Oxidoreductase</keyword>
<organism evidence="10 11">
    <name type="scientific">Rhizocola hellebori</name>
    <dbReference type="NCBI Taxonomy" id="1392758"/>
    <lineage>
        <taxon>Bacteria</taxon>
        <taxon>Bacillati</taxon>
        <taxon>Actinomycetota</taxon>
        <taxon>Actinomycetes</taxon>
        <taxon>Micromonosporales</taxon>
        <taxon>Micromonosporaceae</taxon>
        <taxon>Rhizocola</taxon>
    </lineage>
</organism>
<dbReference type="GO" id="GO:0071949">
    <property type="term" value="F:FAD binding"/>
    <property type="evidence" value="ECO:0007669"/>
    <property type="project" value="InterPro"/>
</dbReference>
<comment type="caution">
    <text evidence="10">The sequence shown here is derived from an EMBL/GenBank/DDBJ whole genome shotgun (WGS) entry which is preliminary data.</text>
</comment>
<keyword evidence="11" id="KW-1185">Reference proteome</keyword>
<dbReference type="InterPro" id="IPR016164">
    <property type="entry name" value="FAD-linked_Oxase-like_C"/>
</dbReference>
<evidence type="ECO:0000313" key="11">
    <source>
        <dbReference type="Proteomes" id="UP000612899"/>
    </source>
</evidence>
<dbReference type="EC" id="1.3.1.72" evidence="2"/>
<dbReference type="InterPro" id="IPR016169">
    <property type="entry name" value="FAD-bd_PCMH_sub2"/>
</dbReference>
<evidence type="ECO:0000256" key="7">
    <source>
        <dbReference type="ARBA" id="ARBA00023002"/>
    </source>
</evidence>
<sequence>MTTYEDLVAATLAHGLMPYVVPQLKTITIGGAVTGLGIESTSFKHGLPHESVLEMEILTGDGRIVIARPDNEHAALFDAFPNSYGTLGYALRLKIELLPVKPYVKLRHVRFDDAEQAFAALVKECANESNDFVDGTVFSRDEIYLTLAEFTDEAPATSDYTGMDIYYRSLQTRQTDYLTVSDYLWRWDTDWFWCSRAFGVQNKFVRALWPRRYRRSDTYHKIVAFDRKHRLTDRVRKARGQQAEEPVVQDVEVPVGHAAEFLDFFHREVGITPVWLCPLRLRGSKTWPLYPLEPESLYVNFGFWSSVSLKPGMSVGYYNRLIEDEVTSLGGHKSLYSTVHYGREEFWRLYHGDAYAPIKAAYDPAGRLPDLYTKCTNAK</sequence>
<dbReference type="InterPro" id="IPR040165">
    <property type="entry name" value="Diminuto-like"/>
</dbReference>
<keyword evidence="4" id="KW-0812">Transmembrane</keyword>
<dbReference type="EMBL" id="BONY01000019">
    <property type="protein sequence ID" value="GIH05462.1"/>
    <property type="molecule type" value="Genomic_DNA"/>
</dbReference>
<dbReference type="InterPro" id="IPR006094">
    <property type="entry name" value="Oxid_FAD_bind_N"/>
</dbReference>
<reference evidence="10" key="1">
    <citation type="submission" date="2021-01" db="EMBL/GenBank/DDBJ databases">
        <title>Whole genome shotgun sequence of Rhizocola hellebori NBRC 109834.</title>
        <authorList>
            <person name="Komaki H."/>
            <person name="Tamura T."/>
        </authorList>
    </citation>
    <scope>NUCLEOTIDE SEQUENCE</scope>
    <source>
        <strain evidence="10">NBRC 109834</strain>
    </source>
</reference>
<keyword evidence="3" id="KW-0285">Flavoprotein</keyword>
<dbReference type="Gene3D" id="3.30.465.10">
    <property type="match status" value="1"/>
</dbReference>
<accession>A0A8J3Q8U3</accession>
<evidence type="ECO:0000256" key="6">
    <source>
        <dbReference type="ARBA" id="ARBA00022989"/>
    </source>
</evidence>
<dbReference type="Pfam" id="PF01565">
    <property type="entry name" value="FAD_binding_4"/>
    <property type="match status" value="1"/>
</dbReference>
<evidence type="ECO:0000256" key="5">
    <source>
        <dbReference type="ARBA" id="ARBA00022827"/>
    </source>
</evidence>
<keyword evidence="6" id="KW-1133">Transmembrane helix</keyword>
<protein>
    <recommendedName>
        <fullName evidence="2">Delta(24)-sterol reductase</fullName>
        <ecNumber evidence="2">1.3.1.72</ecNumber>
    </recommendedName>
</protein>